<dbReference type="SUPFAM" id="SSF69047">
    <property type="entry name" value="Hypothetical protein YjbJ"/>
    <property type="match status" value="1"/>
</dbReference>
<dbReference type="EMBL" id="JAFKCW010000002">
    <property type="protein sequence ID" value="MBN7801248.1"/>
    <property type="molecule type" value="Genomic_DNA"/>
</dbReference>
<evidence type="ECO:0000313" key="1">
    <source>
        <dbReference type="EMBL" id="MBN7801248.1"/>
    </source>
</evidence>
<evidence type="ECO:0008006" key="3">
    <source>
        <dbReference type="Google" id="ProtNLM"/>
    </source>
</evidence>
<protein>
    <recommendedName>
        <fullName evidence="3">General stress protein CsbD</fullName>
    </recommendedName>
</protein>
<reference evidence="1 2" key="1">
    <citation type="submission" date="2021-03" db="EMBL/GenBank/DDBJ databases">
        <title>novel species isolated from a fishpond in China.</title>
        <authorList>
            <person name="Lu H."/>
            <person name="Cai Z."/>
        </authorList>
    </citation>
    <scope>NUCLEOTIDE SEQUENCE [LARGE SCALE GENOMIC DNA]</scope>
    <source>
        <strain evidence="1 2">JCM 31546</strain>
    </source>
</reference>
<dbReference type="Gene3D" id="1.10.1470.10">
    <property type="entry name" value="YjbJ"/>
    <property type="match status" value="1"/>
</dbReference>
<proteinExistence type="predicted"/>
<comment type="caution">
    <text evidence="1">The sequence shown here is derived from an EMBL/GenBank/DDBJ whole genome shotgun (WGS) entry which is preliminary data.</text>
</comment>
<dbReference type="RefSeq" id="WP_206569218.1">
    <property type="nucleotide sequence ID" value="NZ_JAFKCW010000002.1"/>
</dbReference>
<gene>
    <name evidence="1" type="ORF">J0A67_10265</name>
</gene>
<name>A0ABS3BQ16_9BACT</name>
<accession>A0ABS3BQ16</accession>
<evidence type="ECO:0000313" key="2">
    <source>
        <dbReference type="Proteomes" id="UP000664698"/>
    </source>
</evidence>
<dbReference type="InterPro" id="IPR036629">
    <property type="entry name" value="YjbJ_sf"/>
</dbReference>
<dbReference type="Proteomes" id="UP000664698">
    <property type="component" value="Unassembled WGS sequence"/>
</dbReference>
<organism evidence="1 2">
    <name type="scientific">Algoriphagus aestuariicola</name>
    <dbReference type="NCBI Taxonomy" id="1852016"/>
    <lineage>
        <taxon>Bacteria</taxon>
        <taxon>Pseudomonadati</taxon>
        <taxon>Bacteroidota</taxon>
        <taxon>Cytophagia</taxon>
        <taxon>Cytophagales</taxon>
        <taxon>Cyclobacteriaceae</taxon>
        <taxon>Algoriphagus</taxon>
    </lineage>
</organism>
<keyword evidence="2" id="KW-1185">Reference proteome</keyword>
<sequence>MDKPIITRSWREQKAMLKQRFSTLLDTDFEFGEGQREKMLDRLSKKLKKTRLELKLLFDELQTY</sequence>